<organism evidence="1 2">
    <name type="scientific">Wansuia hejianensis</name>
    <dbReference type="NCBI Taxonomy" id="2763667"/>
    <lineage>
        <taxon>Bacteria</taxon>
        <taxon>Bacillati</taxon>
        <taxon>Bacillota</taxon>
        <taxon>Clostridia</taxon>
        <taxon>Lachnospirales</taxon>
        <taxon>Lachnospiraceae</taxon>
        <taxon>Wansuia</taxon>
    </lineage>
</organism>
<evidence type="ECO:0000313" key="2">
    <source>
        <dbReference type="Proteomes" id="UP000601522"/>
    </source>
</evidence>
<protein>
    <submittedName>
        <fullName evidence="1">Uncharacterized protein</fullName>
    </submittedName>
</protein>
<evidence type="ECO:0000313" key="1">
    <source>
        <dbReference type="EMBL" id="MBC8590601.1"/>
    </source>
</evidence>
<dbReference type="EMBL" id="JACRTK010000002">
    <property type="protein sequence ID" value="MBC8590601.1"/>
    <property type="molecule type" value="Genomic_DNA"/>
</dbReference>
<keyword evidence="2" id="KW-1185">Reference proteome</keyword>
<dbReference type="AlphaFoldDB" id="A0A926EZM0"/>
<comment type="caution">
    <text evidence="1">The sequence shown here is derived from an EMBL/GenBank/DDBJ whole genome shotgun (WGS) entry which is preliminary data.</text>
</comment>
<dbReference type="RefSeq" id="WP_249323437.1">
    <property type="nucleotide sequence ID" value="NZ_JACRTK010000002.1"/>
</dbReference>
<dbReference type="Proteomes" id="UP000601522">
    <property type="component" value="Unassembled WGS sequence"/>
</dbReference>
<sequence length="189" mass="21572">MSEKTRILSTMTYRYTSWSPSAGTRTLYRIRLNTFRLHDLGNGDFKLSFKPTFIAGDWPSLASVPTSKRLRISIGGLWLSYNVTLKTFYIRDSVGTTVETDVFNAASFNSEYIKTDRGRISYIHLGLWDNEGSVDDNVDSIYTFKIFPDLKMKVNGVLRTSEDGWVKVNGQLRQIESIYIKINGSLKEV</sequence>
<gene>
    <name evidence="1" type="ORF">H8689_05580</name>
</gene>
<accession>A0A926EZM0</accession>
<name>A0A926EZM0_9FIRM</name>
<reference evidence="1 2" key="1">
    <citation type="submission" date="2020-08" db="EMBL/GenBank/DDBJ databases">
        <title>Genome public.</title>
        <authorList>
            <person name="Liu C."/>
            <person name="Sun Q."/>
        </authorList>
    </citation>
    <scope>NUCLEOTIDE SEQUENCE [LARGE SCALE GENOMIC DNA]</scope>
    <source>
        <strain evidence="1 2">NSJ-26</strain>
    </source>
</reference>
<proteinExistence type="predicted"/>